<comment type="similarity">
    <text evidence="7">Belongs to the CrgA family.</text>
</comment>
<protein>
    <recommendedName>
        <fullName evidence="7">Cell division protein CrgA</fullName>
    </recommendedName>
</protein>
<evidence type="ECO:0000313" key="10">
    <source>
        <dbReference type="Proteomes" id="UP001500755"/>
    </source>
</evidence>
<evidence type="ECO:0000256" key="4">
    <source>
        <dbReference type="ARBA" id="ARBA00022989"/>
    </source>
</evidence>
<feature type="transmembrane region" description="Helical" evidence="7">
    <location>
        <begin position="91"/>
        <end position="113"/>
    </location>
</feature>
<evidence type="ECO:0000256" key="7">
    <source>
        <dbReference type="HAMAP-Rule" id="MF_00631"/>
    </source>
</evidence>
<keyword evidence="3 7" id="KW-0812">Transmembrane</keyword>
<keyword evidence="1 7" id="KW-1003">Cell membrane</keyword>
<keyword evidence="10" id="KW-1185">Reference proteome</keyword>
<sequence length="145" mass="15473">MADSTKDTADTSGTDDVTSAKDSASGKAATAKKAVEGAGAKATKSGPKRTKRNADRTAARSGNPAKRSTARQKATYTSADGQRTIRPNPRWFLPTLIALLLVGLAWLVTFYISGARWPVEAWGNWNLVAGFAFLVGGLVMSTRWR</sequence>
<keyword evidence="4 7" id="KW-1133">Transmembrane helix</keyword>
<keyword evidence="5 7" id="KW-0472">Membrane</keyword>
<feature type="compositionally biased region" description="Polar residues" evidence="8">
    <location>
        <begin position="71"/>
        <end position="81"/>
    </location>
</feature>
<gene>
    <name evidence="7" type="primary">crgA</name>
    <name evidence="9" type="ORF">GCM10009755_01090</name>
</gene>
<evidence type="ECO:0000256" key="6">
    <source>
        <dbReference type="ARBA" id="ARBA00023306"/>
    </source>
</evidence>
<dbReference type="InterPro" id="IPR009619">
    <property type="entry name" value="CrgA"/>
</dbReference>
<reference evidence="9 10" key="1">
    <citation type="journal article" date="2019" name="Int. J. Syst. Evol. Microbiol.">
        <title>The Global Catalogue of Microorganisms (GCM) 10K type strain sequencing project: providing services to taxonomists for standard genome sequencing and annotation.</title>
        <authorList>
            <consortium name="The Broad Institute Genomics Platform"/>
            <consortium name="The Broad Institute Genome Sequencing Center for Infectious Disease"/>
            <person name="Wu L."/>
            <person name="Ma J."/>
        </authorList>
    </citation>
    <scope>NUCLEOTIDE SEQUENCE [LARGE SCALE GENOMIC DNA]</scope>
    <source>
        <strain evidence="9 10">JCM 14546</strain>
    </source>
</reference>
<organism evidence="9 10">
    <name type="scientific">Brevibacterium samyangense</name>
    <dbReference type="NCBI Taxonomy" id="366888"/>
    <lineage>
        <taxon>Bacteria</taxon>
        <taxon>Bacillati</taxon>
        <taxon>Actinomycetota</taxon>
        <taxon>Actinomycetes</taxon>
        <taxon>Micrococcales</taxon>
        <taxon>Brevibacteriaceae</taxon>
        <taxon>Brevibacterium</taxon>
    </lineage>
</organism>
<dbReference type="RefSeq" id="WP_344305948.1">
    <property type="nucleotide sequence ID" value="NZ_BAAANO010000002.1"/>
</dbReference>
<evidence type="ECO:0000256" key="3">
    <source>
        <dbReference type="ARBA" id="ARBA00022692"/>
    </source>
</evidence>
<dbReference type="Pfam" id="PF06781">
    <property type="entry name" value="CrgA"/>
    <property type="match status" value="1"/>
</dbReference>
<comment type="function">
    <text evidence="7">Involved in cell division.</text>
</comment>
<evidence type="ECO:0000313" key="9">
    <source>
        <dbReference type="EMBL" id="GAA1997758.1"/>
    </source>
</evidence>
<dbReference type="HAMAP" id="MF_00631">
    <property type="entry name" value="CrgA"/>
    <property type="match status" value="1"/>
</dbReference>
<evidence type="ECO:0000256" key="1">
    <source>
        <dbReference type="ARBA" id="ARBA00022475"/>
    </source>
</evidence>
<comment type="caution">
    <text evidence="9">The sequence shown here is derived from an EMBL/GenBank/DDBJ whole genome shotgun (WGS) entry which is preliminary data.</text>
</comment>
<comment type="subcellular location">
    <subcellularLocation>
        <location evidence="7">Cell membrane</location>
        <topology evidence="7">Multi-pass membrane protein</topology>
    </subcellularLocation>
</comment>
<feature type="region of interest" description="Disordered" evidence="8">
    <location>
        <begin position="1"/>
        <end position="84"/>
    </location>
</feature>
<keyword evidence="2 7" id="KW-0132">Cell division</keyword>
<feature type="transmembrane region" description="Helical" evidence="7">
    <location>
        <begin position="125"/>
        <end position="144"/>
    </location>
</feature>
<evidence type="ECO:0000256" key="8">
    <source>
        <dbReference type="SAM" id="MobiDB-lite"/>
    </source>
</evidence>
<accession>A0ABN2T3J1</accession>
<dbReference type="Proteomes" id="UP001500755">
    <property type="component" value="Unassembled WGS sequence"/>
</dbReference>
<evidence type="ECO:0000256" key="5">
    <source>
        <dbReference type="ARBA" id="ARBA00023136"/>
    </source>
</evidence>
<proteinExistence type="inferred from homology"/>
<keyword evidence="6 7" id="KW-0131">Cell cycle</keyword>
<evidence type="ECO:0000256" key="2">
    <source>
        <dbReference type="ARBA" id="ARBA00022618"/>
    </source>
</evidence>
<feature type="compositionally biased region" description="Low complexity" evidence="8">
    <location>
        <begin position="20"/>
        <end position="44"/>
    </location>
</feature>
<name>A0ABN2T3J1_9MICO</name>
<dbReference type="EMBL" id="BAAANO010000002">
    <property type="protein sequence ID" value="GAA1997758.1"/>
    <property type="molecule type" value="Genomic_DNA"/>
</dbReference>